<keyword evidence="2" id="KW-1185">Reference proteome</keyword>
<reference evidence="2" key="1">
    <citation type="submission" date="2018-02" db="EMBL/GenBank/DDBJ databases">
        <title>Genome sequencing of Solimonas sp. HR-BB.</title>
        <authorList>
            <person name="Lee Y."/>
            <person name="Jeon C.O."/>
        </authorList>
    </citation>
    <scope>NUCLEOTIDE SEQUENCE [LARGE SCALE GENOMIC DNA]</scope>
    <source>
        <strain evidence="2">HR-U</strain>
    </source>
</reference>
<sequence length="218" mass="24013">MLLLGVLFGLMFFSCKPKEDSSFSDQINTVVPKWAIDSVRRNGMILYEGKTPPSFEGFFFQAPHHLTGSNLSGDKIGEEFQEYTYGFLNQNNQALTVDMKGKSENGLDNFIGSGAFVSGNGNHFTVFLESNGKTESFGSVASYQAFQIFSGEITSTGVRNLQNAFILTNKDDPDRILIVSGGCRVFKDSDGFSERTAGFRQSRVSKSTLLSQTMVMSH</sequence>
<evidence type="ECO:0000313" key="1">
    <source>
        <dbReference type="EMBL" id="PQA56359.1"/>
    </source>
</evidence>
<accession>A0A2S7IJ67</accession>
<evidence type="ECO:0000313" key="2">
    <source>
        <dbReference type="Proteomes" id="UP000239590"/>
    </source>
</evidence>
<proteinExistence type="predicted"/>
<dbReference type="Proteomes" id="UP000239590">
    <property type="component" value="Unassembled WGS sequence"/>
</dbReference>
<name>A0A2S7IJ67_9BACT</name>
<comment type="caution">
    <text evidence="1">The sequence shown here is derived from an EMBL/GenBank/DDBJ whole genome shotgun (WGS) entry which is preliminary data.</text>
</comment>
<dbReference type="AlphaFoldDB" id="A0A2S7IJ67"/>
<gene>
    <name evidence="1" type="ORF">C5O19_18650</name>
</gene>
<organism evidence="1 2">
    <name type="scientific">Siphonobacter curvatus</name>
    <dbReference type="NCBI Taxonomy" id="2094562"/>
    <lineage>
        <taxon>Bacteria</taxon>
        <taxon>Pseudomonadati</taxon>
        <taxon>Bacteroidota</taxon>
        <taxon>Cytophagia</taxon>
        <taxon>Cytophagales</taxon>
        <taxon>Cytophagaceae</taxon>
        <taxon>Siphonobacter</taxon>
    </lineage>
</organism>
<protein>
    <submittedName>
        <fullName evidence="1">Uncharacterized protein</fullName>
    </submittedName>
</protein>
<dbReference type="EMBL" id="PTRA01000003">
    <property type="protein sequence ID" value="PQA56359.1"/>
    <property type="molecule type" value="Genomic_DNA"/>
</dbReference>